<dbReference type="InterPro" id="IPR036397">
    <property type="entry name" value="RNaseH_sf"/>
</dbReference>
<comment type="caution">
    <text evidence="3">The sequence shown here is derived from an EMBL/GenBank/DDBJ whole genome shotgun (WGS) entry which is preliminary data.</text>
</comment>
<dbReference type="Gene3D" id="3.30.420.10">
    <property type="entry name" value="Ribonuclease H-like superfamily/Ribonuclease H"/>
    <property type="match status" value="1"/>
</dbReference>
<dbReference type="PATRIC" id="fig|649747.3.peg.200"/>
<dbReference type="GO" id="GO:0003676">
    <property type="term" value="F:nucleic acid binding"/>
    <property type="evidence" value="ECO:0007669"/>
    <property type="project" value="InterPro"/>
</dbReference>
<evidence type="ECO:0000259" key="2">
    <source>
        <dbReference type="PROSITE" id="PS50994"/>
    </source>
</evidence>
<dbReference type="EMBL" id="AWSJ01000018">
    <property type="protein sequence ID" value="ERI11705.1"/>
    <property type="molecule type" value="Genomic_DNA"/>
</dbReference>
<dbReference type="GO" id="GO:0015074">
    <property type="term" value="P:DNA integration"/>
    <property type="evidence" value="ECO:0007669"/>
    <property type="project" value="InterPro"/>
</dbReference>
<dbReference type="Gene3D" id="3.40.1350.10">
    <property type="match status" value="1"/>
</dbReference>
<dbReference type="eggNOG" id="COG2801">
    <property type="taxonomic scope" value="Bacteria"/>
</dbReference>
<dbReference type="STRING" id="649747.HMPREF0083_00225"/>
<accession>U1X9Q7</accession>
<organism evidence="3 4">
    <name type="scientific">Aneurinibacillus aneurinilyticus ATCC 12856</name>
    <dbReference type="NCBI Taxonomy" id="649747"/>
    <lineage>
        <taxon>Bacteria</taxon>
        <taxon>Bacillati</taxon>
        <taxon>Bacillota</taxon>
        <taxon>Bacilli</taxon>
        <taxon>Bacillales</taxon>
        <taxon>Paenibacillaceae</taxon>
        <taxon>Aneurinibacillus group</taxon>
        <taxon>Aneurinibacillus</taxon>
    </lineage>
</organism>
<dbReference type="InterPro" id="IPR001584">
    <property type="entry name" value="Integrase_cat-core"/>
</dbReference>
<protein>
    <submittedName>
        <fullName evidence="3">Integrase core domain protein</fullName>
    </submittedName>
</protein>
<gene>
    <name evidence="3" type="ORF">HMPREF0083_00225</name>
</gene>
<feature type="compositionally biased region" description="Basic and acidic residues" evidence="1">
    <location>
        <begin position="513"/>
        <end position="523"/>
    </location>
</feature>
<keyword evidence="4" id="KW-1185">Reference proteome</keyword>
<proteinExistence type="predicted"/>
<dbReference type="PROSITE" id="PS50994">
    <property type="entry name" value="INTEGRASE"/>
    <property type="match status" value="1"/>
</dbReference>
<dbReference type="HOGENOM" id="CLU_029112_0_0_9"/>
<feature type="region of interest" description="Disordered" evidence="1">
    <location>
        <begin position="496"/>
        <end position="539"/>
    </location>
</feature>
<dbReference type="AlphaFoldDB" id="U1X9Q7"/>
<evidence type="ECO:0000313" key="4">
    <source>
        <dbReference type="Proteomes" id="UP000016511"/>
    </source>
</evidence>
<evidence type="ECO:0000313" key="3">
    <source>
        <dbReference type="EMBL" id="ERI11705.1"/>
    </source>
</evidence>
<sequence length="559" mass="64739">MLMKFQPVPLKRNAHYGSNYWEVYSPKIKRNVHLFSDLEYDHWVSVETNPQIKAFCEQPVISLKHLHKKFLDACRTAGIRSHEYPFTTKDAGRRAIERYAKQLHARYFSEASGRHGDEAARHARVTEPGIKNYPMVVRPFEKVQFDGHRIDAILSVTFQTPEGDEITTTIERLWLLVIIDVATRVILGYHISFNKEYSSADVLQCIRNAIVPWEEKEFTITGLKYPEYGGYASQLIPEAKWGIWDEFHYDNGKANLSNVVRERLTQIIGCSINAGPVSTPERRGIIERFFGLLEENGYHRLPNTTGSHPKDPRRKNAEEKAVKYQISSEHIEELTEVLIALYNGTPHEGVNNLTPLEAMQQRIQRGMTIRTMPEQKRDDISFLTLTAKRRVNGNMESGRRPYIQYEGVTYHSQILSQNLDLIGKTLTLLVNIEDLRTIRAFLPDGSEFGVLTASGKWGITRHTLQLRKEITKLRSRKQLFYTSQDDPIEKYHEYLRSSKHKKRERNKLVQLENTRKRETEKQQPLESTDTEQVSKSEGVKVISKERNTVARTLKKTIVY</sequence>
<dbReference type="Proteomes" id="UP000016511">
    <property type="component" value="Unassembled WGS sequence"/>
</dbReference>
<feature type="domain" description="Integrase catalytic" evidence="2">
    <location>
        <begin position="135"/>
        <end position="363"/>
    </location>
</feature>
<dbReference type="InterPro" id="IPR011856">
    <property type="entry name" value="tRNA_endonuc-like_dom_sf"/>
</dbReference>
<name>U1X9Q7_ANEAE</name>
<dbReference type="SUPFAM" id="SSF53098">
    <property type="entry name" value="Ribonuclease H-like"/>
    <property type="match status" value="1"/>
</dbReference>
<evidence type="ECO:0000256" key="1">
    <source>
        <dbReference type="SAM" id="MobiDB-lite"/>
    </source>
</evidence>
<dbReference type="InterPro" id="IPR012337">
    <property type="entry name" value="RNaseH-like_sf"/>
</dbReference>
<reference evidence="3 4" key="1">
    <citation type="submission" date="2013-08" db="EMBL/GenBank/DDBJ databases">
        <authorList>
            <person name="Weinstock G."/>
            <person name="Sodergren E."/>
            <person name="Wylie T."/>
            <person name="Fulton L."/>
            <person name="Fulton R."/>
            <person name="Fronick C."/>
            <person name="O'Laughlin M."/>
            <person name="Godfrey J."/>
            <person name="Miner T."/>
            <person name="Herter B."/>
            <person name="Appelbaum E."/>
            <person name="Cordes M."/>
            <person name="Lek S."/>
            <person name="Wollam A."/>
            <person name="Pepin K.H."/>
            <person name="Palsikar V.B."/>
            <person name="Mitreva M."/>
            <person name="Wilson R.K."/>
        </authorList>
    </citation>
    <scope>NUCLEOTIDE SEQUENCE [LARGE SCALE GENOMIC DNA]</scope>
    <source>
        <strain evidence="3 4">ATCC 12856</strain>
    </source>
</reference>